<feature type="region of interest" description="Disordered" evidence="1">
    <location>
        <begin position="24"/>
        <end position="86"/>
    </location>
</feature>
<feature type="signal peptide" evidence="2">
    <location>
        <begin position="1"/>
        <end position="17"/>
    </location>
</feature>
<dbReference type="InterPro" id="IPR050553">
    <property type="entry name" value="Thioredoxin_ResA/DsbE_sf"/>
</dbReference>
<evidence type="ECO:0000256" key="1">
    <source>
        <dbReference type="SAM" id="MobiDB-lite"/>
    </source>
</evidence>
<evidence type="ECO:0000259" key="3">
    <source>
        <dbReference type="PROSITE" id="PS51352"/>
    </source>
</evidence>
<keyword evidence="2" id="KW-0732">Signal</keyword>
<dbReference type="CDD" id="cd02966">
    <property type="entry name" value="TlpA_like_family"/>
    <property type="match status" value="1"/>
</dbReference>
<name>A0ABU5EZS9_9BACT</name>
<sequence>MRSVGAGLIVAALLALAGCRSTDQKNADKGLTGLGAGRSKGDAKDGKDTKGGGTKTPPWLDEVSRTPGVLPKATQPTDPKDRNFNAKTASRESIAGYVYGPDGQPARNVPVRFKKLGEPADAGAPIDLVTNNEGYVSANGLRTGDSYELSVSVATQDGKTYAGAVQTVVPNAALRIELRDDLPPRADAAPPGATVPTAPARKPNDAWSPTGPTNSVPPTTISGGAAPATSGSAPPAGGVAEPDLFSPPSPSPRPARPENVADDTKAPFRPPVTTIPNPNGPPPLAPLPKSPPAFIPSGSGARPVGGVGRTVGKFTLLDTLERPWESDSVRPGTVVLVEFATTSCVRCPQVVPVLKDLQARYGASGLQVMGVLCDEASQKDRAAAAARYVSDHNLNYAMYVEPVKAGSIHDQFDVQGYPHAVLLDSTGRTLWKGHPLKSAELETAIKRALDK</sequence>
<reference evidence="5" key="1">
    <citation type="journal article" date="2023" name="Mar. Drugs">
        <title>Gemmata algarum, a Novel Planctomycete Isolated from an Algal Mat, Displays Antimicrobial Activity.</title>
        <authorList>
            <person name="Kumar G."/>
            <person name="Kallscheuer N."/>
            <person name="Kashif M."/>
            <person name="Ahamad S."/>
            <person name="Jagadeeshwari U."/>
            <person name="Pannikurungottu S."/>
            <person name="Haufschild T."/>
            <person name="Kabuu M."/>
            <person name="Sasikala C."/>
            <person name="Jogler C."/>
            <person name="Ramana C."/>
        </authorList>
    </citation>
    <scope>NUCLEOTIDE SEQUENCE [LARGE SCALE GENOMIC DNA]</scope>
    <source>
        <strain evidence="5">JC673</strain>
    </source>
</reference>
<comment type="caution">
    <text evidence="4">The sequence shown here is derived from an EMBL/GenBank/DDBJ whole genome shotgun (WGS) entry which is preliminary data.</text>
</comment>
<dbReference type="EMBL" id="JAXBLV010000182">
    <property type="protein sequence ID" value="MDY3560739.1"/>
    <property type="molecule type" value="Genomic_DNA"/>
</dbReference>
<gene>
    <name evidence="4" type="ORF">R5W23_001985</name>
</gene>
<keyword evidence="5" id="KW-1185">Reference proteome</keyword>
<dbReference type="SUPFAM" id="SSF52833">
    <property type="entry name" value="Thioredoxin-like"/>
    <property type="match status" value="1"/>
</dbReference>
<evidence type="ECO:0000313" key="5">
    <source>
        <dbReference type="Proteomes" id="UP001272242"/>
    </source>
</evidence>
<feature type="compositionally biased region" description="Pro residues" evidence="1">
    <location>
        <begin position="278"/>
        <end position="294"/>
    </location>
</feature>
<proteinExistence type="predicted"/>
<dbReference type="Gene3D" id="3.40.30.10">
    <property type="entry name" value="Glutaredoxin"/>
    <property type="match status" value="1"/>
</dbReference>
<dbReference type="PANTHER" id="PTHR42852:SF13">
    <property type="entry name" value="PROTEIN DIPZ"/>
    <property type="match status" value="1"/>
</dbReference>
<dbReference type="Proteomes" id="UP001272242">
    <property type="component" value="Unassembled WGS sequence"/>
</dbReference>
<organism evidence="4 5">
    <name type="scientific">Gemmata algarum</name>
    <dbReference type="NCBI Taxonomy" id="2975278"/>
    <lineage>
        <taxon>Bacteria</taxon>
        <taxon>Pseudomonadati</taxon>
        <taxon>Planctomycetota</taxon>
        <taxon>Planctomycetia</taxon>
        <taxon>Gemmatales</taxon>
        <taxon>Gemmataceae</taxon>
        <taxon>Gemmata</taxon>
    </lineage>
</organism>
<dbReference type="RefSeq" id="WP_320687268.1">
    <property type="nucleotide sequence ID" value="NZ_JAXBLV010000182.1"/>
</dbReference>
<evidence type="ECO:0000256" key="2">
    <source>
        <dbReference type="SAM" id="SignalP"/>
    </source>
</evidence>
<dbReference type="Pfam" id="PF00578">
    <property type="entry name" value="AhpC-TSA"/>
    <property type="match status" value="1"/>
</dbReference>
<feature type="compositionally biased region" description="Basic and acidic residues" evidence="1">
    <location>
        <begin position="39"/>
        <end position="50"/>
    </location>
</feature>
<feature type="chain" id="PRO_5046118861" evidence="2">
    <location>
        <begin position="18"/>
        <end position="451"/>
    </location>
</feature>
<dbReference type="PANTHER" id="PTHR42852">
    <property type="entry name" value="THIOL:DISULFIDE INTERCHANGE PROTEIN DSBE"/>
    <property type="match status" value="1"/>
</dbReference>
<protein>
    <submittedName>
        <fullName evidence="4">Redoxin domain-containing protein</fullName>
    </submittedName>
</protein>
<dbReference type="InterPro" id="IPR000866">
    <property type="entry name" value="AhpC/TSA"/>
</dbReference>
<feature type="compositionally biased region" description="Low complexity" evidence="1">
    <location>
        <begin position="185"/>
        <end position="200"/>
    </location>
</feature>
<accession>A0ABU5EZS9</accession>
<feature type="compositionally biased region" description="Low complexity" evidence="1">
    <location>
        <begin position="217"/>
        <end position="238"/>
    </location>
</feature>
<feature type="compositionally biased region" description="Pro residues" evidence="1">
    <location>
        <begin position="245"/>
        <end position="254"/>
    </location>
</feature>
<feature type="region of interest" description="Disordered" evidence="1">
    <location>
        <begin position="182"/>
        <end position="306"/>
    </location>
</feature>
<evidence type="ECO:0000313" key="4">
    <source>
        <dbReference type="EMBL" id="MDY3560739.1"/>
    </source>
</evidence>
<dbReference type="PROSITE" id="PS51352">
    <property type="entry name" value="THIOREDOXIN_2"/>
    <property type="match status" value="1"/>
</dbReference>
<dbReference type="InterPro" id="IPR013766">
    <property type="entry name" value="Thioredoxin_domain"/>
</dbReference>
<dbReference type="PROSITE" id="PS51257">
    <property type="entry name" value="PROKAR_LIPOPROTEIN"/>
    <property type="match status" value="1"/>
</dbReference>
<feature type="domain" description="Thioredoxin" evidence="3">
    <location>
        <begin position="284"/>
        <end position="450"/>
    </location>
</feature>
<dbReference type="InterPro" id="IPR036249">
    <property type="entry name" value="Thioredoxin-like_sf"/>
</dbReference>